<comment type="caution">
    <text evidence="1">The sequence shown here is derived from an EMBL/GenBank/DDBJ whole genome shotgun (WGS) entry which is preliminary data.</text>
</comment>
<dbReference type="RefSeq" id="WP_371439160.1">
    <property type="nucleotide sequence ID" value="NZ_JBHSRS010000080.1"/>
</dbReference>
<evidence type="ECO:0000313" key="2">
    <source>
        <dbReference type="Proteomes" id="UP001596270"/>
    </source>
</evidence>
<organism evidence="1 2">
    <name type="scientific">Polaromonas aquatica</name>
    <dbReference type="NCBI Taxonomy" id="332657"/>
    <lineage>
        <taxon>Bacteria</taxon>
        <taxon>Pseudomonadati</taxon>
        <taxon>Pseudomonadota</taxon>
        <taxon>Betaproteobacteria</taxon>
        <taxon>Burkholderiales</taxon>
        <taxon>Comamonadaceae</taxon>
        <taxon>Polaromonas</taxon>
    </lineage>
</organism>
<name>A0ABW1U131_9BURK</name>
<dbReference type="Proteomes" id="UP001596270">
    <property type="component" value="Unassembled WGS sequence"/>
</dbReference>
<accession>A0ABW1U131</accession>
<protein>
    <recommendedName>
        <fullName evidence="3">Tetrapyrrole methylase domain-containing protein</fullName>
    </recommendedName>
</protein>
<keyword evidence="2" id="KW-1185">Reference proteome</keyword>
<sequence>MFEFGKKLFDVEHSLMMHAHSYVVLPAASIYDKDRLKEIEQVSKDCHIYLIGHTPRIYLDDVQQSGMKVRLSFTVGTESVEVESDVPEGATLKKGDGDFRVFGANGEEYTLSDLEIAQAIKRNHQVNFHVLYIGQAYGKSGERAALDRLEKHETLQKIALQANVPEDSHLVILLLEIIPANRMMTLLNPHAIDRTSSDQRIQAGLDKLFDTSERNG</sequence>
<proteinExistence type="predicted"/>
<evidence type="ECO:0008006" key="3">
    <source>
        <dbReference type="Google" id="ProtNLM"/>
    </source>
</evidence>
<gene>
    <name evidence="1" type="ORF">ACFQND_16800</name>
</gene>
<evidence type="ECO:0000313" key="1">
    <source>
        <dbReference type="EMBL" id="MFC6282883.1"/>
    </source>
</evidence>
<dbReference type="EMBL" id="JBHSRS010000080">
    <property type="protein sequence ID" value="MFC6282883.1"/>
    <property type="molecule type" value="Genomic_DNA"/>
</dbReference>
<reference evidence="2" key="1">
    <citation type="journal article" date="2019" name="Int. J. Syst. Evol. Microbiol.">
        <title>The Global Catalogue of Microorganisms (GCM) 10K type strain sequencing project: providing services to taxonomists for standard genome sequencing and annotation.</title>
        <authorList>
            <consortium name="The Broad Institute Genomics Platform"/>
            <consortium name="The Broad Institute Genome Sequencing Center for Infectious Disease"/>
            <person name="Wu L."/>
            <person name="Ma J."/>
        </authorList>
    </citation>
    <scope>NUCLEOTIDE SEQUENCE [LARGE SCALE GENOMIC DNA]</scope>
    <source>
        <strain evidence="2">CCUG 39402</strain>
    </source>
</reference>